<dbReference type="AlphaFoldDB" id="A0A834M7W8"/>
<dbReference type="EMBL" id="JAACXV010011077">
    <property type="protein sequence ID" value="KAF7275201.1"/>
    <property type="molecule type" value="Genomic_DNA"/>
</dbReference>
<proteinExistence type="predicted"/>
<name>A0A834M7W8_RHYFE</name>
<evidence type="ECO:0000313" key="1">
    <source>
        <dbReference type="EMBL" id="KAF7275201.1"/>
    </source>
</evidence>
<comment type="caution">
    <text evidence="1">The sequence shown here is derived from an EMBL/GenBank/DDBJ whole genome shotgun (WGS) entry which is preliminary data.</text>
</comment>
<gene>
    <name evidence="1" type="ORF">GWI33_012087</name>
</gene>
<reference evidence="1" key="1">
    <citation type="submission" date="2020-08" db="EMBL/GenBank/DDBJ databases">
        <title>Genome sequencing and assembly of the red palm weevil Rhynchophorus ferrugineus.</title>
        <authorList>
            <person name="Dias G.B."/>
            <person name="Bergman C.M."/>
            <person name="Manee M."/>
        </authorList>
    </citation>
    <scope>NUCLEOTIDE SEQUENCE</scope>
    <source>
        <strain evidence="1">AA-2017</strain>
        <tissue evidence="1">Whole larva</tissue>
    </source>
</reference>
<feature type="non-terminal residue" evidence="1">
    <location>
        <position position="1"/>
    </location>
</feature>
<protein>
    <submittedName>
        <fullName evidence="1">Uncharacterized protein</fullName>
    </submittedName>
</protein>
<evidence type="ECO:0000313" key="2">
    <source>
        <dbReference type="Proteomes" id="UP000625711"/>
    </source>
</evidence>
<dbReference type="OrthoDB" id="412780at2759"/>
<sequence length="120" mass="13357">LVQIPSKNSSMLDDVTARKTLDAKKLIRISDATEDKITVTIGGENINWNYGQEFIAKIVTGHQVNALAVRNGNTAVFKMSYVQDPRVFEEKVYQFTKDGIVAVSTSHLGITAVQKYIRVK</sequence>
<organism evidence="1 2">
    <name type="scientific">Rhynchophorus ferrugineus</name>
    <name type="common">Red palm weevil</name>
    <name type="synonym">Curculio ferrugineus</name>
    <dbReference type="NCBI Taxonomy" id="354439"/>
    <lineage>
        <taxon>Eukaryota</taxon>
        <taxon>Metazoa</taxon>
        <taxon>Ecdysozoa</taxon>
        <taxon>Arthropoda</taxon>
        <taxon>Hexapoda</taxon>
        <taxon>Insecta</taxon>
        <taxon>Pterygota</taxon>
        <taxon>Neoptera</taxon>
        <taxon>Endopterygota</taxon>
        <taxon>Coleoptera</taxon>
        <taxon>Polyphaga</taxon>
        <taxon>Cucujiformia</taxon>
        <taxon>Curculionidae</taxon>
        <taxon>Dryophthorinae</taxon>
        <taxon>Rhynchophorus</taxon>
    </lineage>
</organism>
<dbReference type="Proteomes" id="UP000625711">
    <property type="component" value="Unassembled WGS sequence"/>
</dbReference>
<accession>A0A834M7W8</accession>
<keyword evidence="2" id="KW-1185">Reference proteome</keyword>